<proteinExistence type="predicted"/>
<feature type="compositionally biased region" description="Low complexity" evidence="1">
    <location>
        <begin position="289"/>
        <end position="352"/>
    </location>
</feature>
<feature type="transmembrane region" description="Helical" evidence="2">
    <location>
        <begin position="6"/>
        <end position="22"/>
    </location>
</feature>
<dbReference type="RefSeq" id="WP_203668576.1">
    <property type="nucleotide sequence ID" value="NZ_BONO01000013.1"/>
</dbReference>
<feature type="region of interest" description="Disordered" evidence="1">
    <location>
        <begin position="235"/>
        <end position="368"/>
    </location>
</feature>
<keyword evidence="2" id="KW-0472">Membrane</keyword>
<evidence type="ECO:0000256" key="2">
    <source>
        <dbReference type="SAM" id="Phobius"/>
    </source>
</evidence>
<keyword evidence="4" id="KW-1185">Reference proteome</keyword>
<evidence type="ECO:0000313" key="3">
    <source>
        <dbReference type="EMBL" id="GIG36548.1"/>
    </source>
</evidence>
<accession>A0A919U2X4</accession>
<sequence length="368" mass="38029">MYEFAGPAALVVVGLWIAYLVPHKLRHRQQLLESRTDDRFSDALRVLAVTGPEGSDRRRRAEVAGGVRQDCGPVDKRVGLLTPGAGNRLARTERGGVVYRPHGTQDRIGADAARRAAQLHAAHAAASARRGAAARRRGMLAGVLLVAAVAGWVVVGVTALGVLAGVVPTVLLAGVLALGRRAAVQGRAAEEEWERRIAEATAPLRERAARPGRKGAEGRAVRPSLTETQAIQRVRADAPVRTSTRVRDGGREGDTWSPVAVPRPTYAMKAPAPRREPAPLGEVEGSTHAAPAARRTTAVPEEATATAAEAPAAAGSVAAPAAEGSAAAEAPATPAASSTPGTTAPATEEPTGSIDLNAVLARRRAAGE</sequence>
<feature type="compositionally biased region" description="Basic and acidic residues" evidence="1">
    <location>
        <begin position="245"/>
        <end position="254"/>
    </location>
</feature>
<reference evidence="3" key="1">
    <citation type="submission" date="2021-01" db="EMBL/GenBank/DDBJ databases">
        <title>Whole genome shotgun sequence of Cellulomonas pakistanensis NBRC 110800.</title>
        <authorList>
            <person name="Komaki H."/>
            <person name="Tamura T."/>
        </authorList>
    </citation>
    <scope>NUCLEOTIDE SEQUENCE</scope>
    <source>
        <strain evidence="3">NBRC 110800</strain>
    </source>
</reference>
<evidence type="ECO:0000313" key="4">
    <source>
        <dbReference type="Proteomes" id="UP000642125"/>
    </source>
</evidence>
<comment type="caution">
    <text evidence="3">The sequence shown here is derived from an EMBL/GenBank/DDBJ whole genome shotgun (WGS) entry which is preliminary data.</text>
</comment>
<feature type="transmembrane region" description="Helical" evidence="2">
    <location>
        <begin position="138"/>
        <end position="155"/>
    </location>
</feature>
<organism evidence="3 4">
    <name type="scientific">Cellulomonas pakistanensis</name>
    <dbReference type="NCBI Taxonomy" id="992287"/>
    <lineage>
        <taxon>Bacteria</taxon>
        <taxon>Bacillati</taxon>
        <taxon>Actinomycetota</taxon>
        <taxon>Actinomycetes</taxon>
        <taxon>Micrococcales</taxon>
        <taxon>Cellulomonadaceae</taxon>
        <taxon>Cellulomonas</taxon>
    </lineage>
</organism>
<dbReference type="Proteomes" id="UP000642125">
    <property type="component" value="Unassembled WGS sequence"/>
</dbReference>
<dbReference type="EMBL" id="BONO01000013">
    <property type="protein sequence ID" value="GIG36548.1"/>
    <property type="molecule type" value="Genomic_DNA"/>
</dbReference>
<gene>
    <name evidence="3" type="ORF">Cpa01nite_19290</name>
</gene>
<dbReference type="AlphaFoldDB" id="A0A919U2X4"/>
<keyword evidence="2" id="KW-1133">Transmembrane helix</keyword>
<protein>
    <submittedName>
        <fullName evidence="3">Uncharacterized protein</fullName>
    </submittedName>
</protein>
<feature type="transmembrane region" description="Helical" evidence="2">
    <location>
        <begin position="161"/>
        <end position="179"/>
    </location>
</feature>
<keyword evidence="2" id="KW-0812">Transmembrane</keyword>
<evidence type="ECO:0000256" key="1">
    <source>
        <dbReference type="SAM" id="MobiDB-lite"/>
    </source>
</evidence>
<name>A0A919U2X4_9CELL</name>